<evidence type="ECO:0000256" key="1">
    <source>
        <dbReference type="ARBA" id="ARBA00022605"/>
    </source>
</evidence>
<evidence type="ECO:0000256" key="2">
    <source>
        <dbReference type="ARBA" id="ARBA00023141"/>
    </source>
</evidence>
<name>A0A1Q9CXF5_SYMMI</name>
<feature type="compositionally biased region" description="Basic and acidic residues" evidence="3">
    <location>
        <begin position="736"/>
        <end position="753"/>
    </location>
</feature>
<feature type="region of interest" description="Disordered" evidence="3">
    <location>
        <begin position="491"/>
        <end position="596"/>
    </location>
</feature>
<evidence type="ECO:0000313" key="5">
    <source>
        <dbReference type="EMBL" id="OLP87616.1"/>
    </source>
</evidence>
<dbReference type="AlphaFoldDB" id="A0A1Q9CXF5"/>
<feature type="compositionally biased region" description="Basic and acidic residues" evidence="3">
    <location>
        <begin position="704"/>
        <end position="720"/>
    </location>
</feature>
<keyword evidence="1" id="KW-0028">Amino-acid biosynthesis</keyword>
<evidence type="ECO:0000313" key="6">
    <source>
        <dbReference type="Proteomes" id="UP000186817"/>
    </source>
</evidence>
<proteinExistence type="predicted"/>
<keyword evidence="2" id="KW-0057">Aromatic amino acid biosynthesis</keyword>
<dbReference type="GO" id="GO:0016491">
    <property type="term" value="F:oxidoreductase activity"/>
    <property type="evidence" value="ECO:0007669"/>
    <property type="project" value="InterPro"/>
</dbReference>
<dbReference type="PANTHER" id="PTHR33563:SF1">
    <property type="entry name" value="3-DEHYDROQUINATE SYNTHASE"/>
    <property type="match status" value="1"/>
</dbReference>
<accession>A0A1Q9CXF5</accession>
<dbReference type="EMBL" id="LSRX01000852">
    <property type="protein sequence ID" value="OLP87616.1"/>
    <property type="molecule type" value="Genomic_DNA"/>
</dbReference>
<dbReference type="Pfam" id="PF26558">
    <property type="entry name" value="DHQS_2nd"/>
    <property type="match status" value="1"/>
</dbReference>
<dbReference type="GO" id="GO:0003856">
    <property type="term" value="F:3-dehydroquinate synthase activity"/>
    <property type="evidence" value="ECO:0007669"/>
    <property type="project" value="InterPro"/>
</dbReference>
<gene>
    <name evidence="5" type="primary">aroB'</name>
    <name evidence="5" type="ORF">AK812_SmicGene31148</name>
</gene>
<protein>
    <submittedName>
        <fullName evidence="5">3-dehydroquinate synthase</fullName>
    </submittedName>
</protein>
<keyword evidence="6" id="KW-1185">Reference proteome</keyword>
<feature type="compositionally biased region" description="Acidic residues" evidence="3">
    <location>
        <begin position="638"/>
        <end position="656"/>
    </location>
</feature>
<feature type="domain" description="3-dehydroquinate synthase C-terminal" evidence="4">
    <location>
        <begin position="175"/>
        <end position="342"/>
    </location>
</feature>
<dbReference type="GO" id="GO:0008652">
    <property type="term" value="P:amino acid biosynthetic process"/>
    <property type="evidence" value="ECO:0007669"/>
    <property type="project" value="UniProtKB-KW"/>
</dbReference>
<dbReference type="Proteomes" id="UP000186817">
    <property type="component" value="Unassembled WGS sequence"/>
</dbReference>
<reference evidence="5 6" key="1">
    <citation type="submission" date="2016-02" db="EMBL/GenBank/DDBJ databases">
        <title>Genome analysis of coral dinoflagellate symbionts highlights evolutionary adaptations to a symbiotic lifestyle.</title>
        <authorList>
            <person name="Aranda M."/>
            <person name="Li Y."/>
            <person name="Liew Y.J."/>
            <person name="Baumgarten S."/>
            <person name="Simakov O."/>
            <person name="Wilson M."/>
            <person name="Piel J."/>
            <person name="Ashoor H."/>
            <person name="Bougouffa S."/>
            <person name="Bajic V.B."/>
            <person name="Ryu T."/>
            <person name="Ravasi T."/>
            <person name="Bayer T."/>
            <person name="Micklem G."/>
            <person name="Kim H."/>
            <person name="Bhak J."/>
            <person name="Lajeunesse T.C."/>
            <person name="Voolstra C.R."/>
        </authorList>
    </citation>
    <scope>NUCLEOTIDE SEQUENCE [LARGE SCALE GENOMIC DNA]</scope>
    <source>
        <strain evidence="5 6">CCMP2467</strain>
    </source>
</reference>
<dbReference type="GO" id="GO:0009073">
    <property type="term" value="P:aromatic amino acid family biosynthetic process"/>
    <property type="evidence" value="ECO:0007669"/>
    <property type="project" value="UniProtKB-KW"/>
</dbReference>
<dbReference type="OrthoDB" id="3275at2759"/>
<evidence type="ECO:0000256" key="3">
    <source>
        <dbReference type="SAM" id="MobiDB-lite"/>
    </source>
</evidence>
<dbReference type="InterPro" id="IPR056179">
    <property type="entry name" value="DHQS_C"/>
</dbReference>
<sequence length="872" mass="94457">MCADSCKLEIWLDCRFSGTEGPAPLACDRRLLYSGATAGKRDLVCGAGGRVEDCDGKEMGVLFIGTGGEVHKHALEIMGNVDWVILQADSLVPSDALLAASSRHGTRLAVVLSNEQHLEDFEPALPRTGALVVSDDTLLNKAMVKRMALNKSESPMLNTVCGGIFLPAAEELKLVTVESVEVVSGEADRVYLDMISMLQFGEGALVGSTAKALCFIHADSGGRAFRINAGPVHAYVALPDGRTKYLSDVEAGDQILMVDLGRGGGGAPASRSVNVGRCQVERRQVARIRLHFDGEHSQLFLEWIDTVRLHGRHASGGPGQACSPLPITQLRAGDEILVHWASSSNTEDLESRSCGQEKSVEIRKEVAAVSNQVELLTVERLRMQMEDLRGQPGAKELCELGLGLGSRTSSWKSKAAPEVSSVRGYFLFPKLLLPGVAGVLGCDVRKGTVVLEAGQLAALGQFPAMQVSQGGDRCSLQASAKRLLAKQMRMADATMLSDSRATGDPGGQEDEMQMTPTSHQEALEACQRESELEKSTCWGSTSPGDHSTDGTGHEVLSAASQEPGILPSVVPPGWDVKSTDNGDGGPNDSEQVELEDDLSELQFRERVDRRTRMWKLRKMRRAWRIWRTAAQHASSRDEDGEEEKESEVVEAEEAQEGLDAGNQPAEGQSPVADSFAEADGLETHEPKEAKRSESEALELDAEAGECKDTLQDKDFARSSSREPAGPIETRAPQTELEPKELRTPRLPSKGDDETRTVEAHLKDLDTDISDVERHDGSAHDGIPRIRKPLAPPLVPCNDIDAWSTRPQLDVVFFPEPHVRPLQLTATCEFISVCESLRSYTPRGGVRILTASSLRFCTAVAEANSIQIELNKT</sequence>
<organism evidence="5 6">
    <name type="scientific">Symbiodinium microadriaticum</name>
    <name type="common">Dinoflagellate</name>
    <name type="synonym">Zooxanthella microadriatica</name>
    <dbReference type="NCBI Taxonomy" id="2951"/>
    <lineage>
        <taxon>Eukaryota</taxon>
        <taxon>Sar</taxon>
        <taxon>Alveolata</taxon>
        <taxon>Dinophyceae</taxon>
        <taxon>Suessiales</taxon>
        <taxon>Symbiodiniaceae</taxon>
        <taxon>Symbiodinium</taxon>
    </lineage>
</organism>
<feature type="region of interest" description="Disordered" evidence="3">
    <location>
        <begin position="628"/>
        <end position="753"/>
    </location>
</feature>
<dbReference type="InterPro" id="IPR002812">
    <property type="entry name" value="DHQS"/>
</dbReference>
<dbReference type="PANTHER" id="PTHR33563">
    <property type="match status" value="1"/>
</dbReference>
<evidence type="ECO:0000259" key="4">
    <source>
        <dbReference type="Pfam" id="PF26558"/>
    </source>
</evidence>
<comment type="caution">
    <text evidence="5">The sequence shown here is derived from an EMBL/GenBank/DDBJ whole genome shotgun (WGS) entry which is preliminary data.</text>
</comment>
<feature type="compositionally biased region" description="Basic and acidic residues" evidence="3">
    <location>
        <begin position="681"/>
        <end position="694"/>
    </location>
</feature>